<evidence type="ECO:0000256" key="18">
    <source>
        <dbReference type="ARBA" id="ARBA00022989"/>
    </source>
</evidence>
<keyword evidence="18 35" id="KW-1133">Transmembrane helix</keyword>
<dbReference type="EMBL" id="JAEMGP010000009">
    <property type="protein sequence ID" value="KAG5205084.1"/>
    <property type="molecule type" value="Genomic_DNA"/>
</dbReference>
<keyword evidence="7" id="KW-0813">Transport</keyword>
<evidence type="ECO:0000256" key="21">
    <source>
        <dbReference type="ARBA" id="ARBA00024167"/>
    </source>
</evidence>
<dbReference type="GO" id="GO:0019532">
    <property type="term" value="P:oxalate transport"/>
    <property type="evidence" value="ECO:0007669"/>
    <property type="project" value="UniProtKB-ARBA"/>
</dbReference>
<evidence type="ECO:0000256" key="35">
    <source>
        <dbReference type="SAM" id="Phobius"/>
    </source>
</evidence>
<evidence type="ECO:0000313" key="38">
    <source>
        <dbReference type="EMBL" id="KAG5205084.1"/>
    </source>
</evidence>
<evidence type="ECO:0000256" key="14">
    <source>
        <dbReference type="ARBA" id="ARBA00022753"/>
    </source>
</evidence>
<evidence type="ECO:0000256" key="15">
    <source>
        <dbReference type="ARBA" id="ARBA00022786"/>
    </source>
</evidence>
<evidence type="ECO:0000256" key="12">
    <source>
        <dbReference type="ARBA" id="ARBA00022692"/>
    </source>
</evidence>
<dbReference type="InterPro" id="IPR001611">
    <property type="entry name" value="Leu-rich_rpt"/>
</dbReference>
<dbReference type="Pfam" id="PF01740">
    <property type="entry name" value="STAS"/>
    <property type="match status" value="1"/>
</dbReference>
<feature type="transmembrane region" description="Helical" evidence="35">
    <location>
        <begin position="571"/>
        <end position="591"/>
    </location>
</feature>
<dbReference type="InterPro" id="IPR032675">
    <property type="entry name" value="LRR_dom_sf"/>
</dbReference>
<evidence type="ECO:0000256" key="5">
    <source>
        <dbReference type="ARBA" id="ARBA00008692"/>
    </source>
</evidence>
<evidence type="ECO:0000256" key="22">
    <source>
        <dbReference type="ARBA" id="ARBA00034693"/>
    </source>
</evidence>
<dbReference type="InterPro" id="IPR001902">
    <property type="entry name" value="SLC26A/SulP_fam"/>
</dbReference>
<dbReference type="Gene3D" id="3.80.10.10">
    <property type="entry name" value="Ribonuclease Inhibitor"/>
    <property type="match status" value="1"/>
</dbReference>
<feature type="transmembrane region" description="Helical" evidence="35">
    <location>
        <begin position="629"/>
        <end position="646"/>
    </location>
</feature>
<dbReference type="GO" id="GO:0004843">
    <property type="term" value="F:cysteine-type deubiquitinase activity"/>
    <property type="evidence" value="ECO:0007669"/>
    <property type="project" value="UniProtKB-EC"/>
</dbReference>
<evidence type="ECO:0000259" key="37">
    <source>
        <dbReference type="PROSITE" id="PS50802"/>
    </source>
</evidence>
<dbReference type="SUPFAM" id="SSF52091">
    <property type="entry name" value="SpoIIaa-like"/>
    <property type="match status" value="1"/>
</dbReference>
<evidence type="ECO:0000256" key="11">
    <source>
        <dbReference type="ARBA" id="ARBA00022681"/>
    </source>
</evidence>
<comment type="catalytic activity">
    <reaction evidence="30">
        <text>oxalate(in) = oxalate(out)</text>
        <dbReference type="Rhea" id="RHEA:76199"/>
        <dbReference type="ChEBI" id="CHEBI:30623"/>
    </reaction>
</comment>
<comment type="catalytic activity">
    <reaction evidence="31">
        <text>iodide(out) = iodide(in)</text>
        <dbReference type="Rhea" id="RHEA:66324"/>
        <dbReference type="ChEBI" id="CHEBI:16382"/>
    </reaction>
    <physiologicalReaction direction="right-to-left" evidence="31">
        <dbReference type="Rhea" id="RHEA:66326"/>
    </physiologicalReaction>
</comment>
<comment type="catalytic activity">
    <reaction evidence="28">
        <text>hydrogencarbonate(in) = hydrogencarbonate(out)</text>
        <dbReference type="Rhea" id="RHEA:28695"/>
        <dbReference type="ChEBI" id="CHEBI:17544"/>
    </reaction>
    <physiologicalReaction direction="right-to-left" evidence="28">
        <dbReference type="Rhea" id="RHEA:28697"/>
    </physiologicalReaction>
</comment>
<evidence type="ECO:0000256" key="31">
    <source>
        <dbReference type="ARBA" id="ARBA00052336"/>
    </source>
</evidence>
<comment type="catalytic activity">
    <reaction evidence="21">
        <text>chloride(in) = chloride(out)</text>
        <dbReference type="Rhea" id="RHEA:29823"/>
        <dbReference type="ChEBI" id="CHEBI:17996"/>
    </reaction>
</comment>
<dbReference type="GO" id="GO:1902358">
    <property type="term" value="P:sulfate transmembrane transport"/>
    <property type="evidence" value="ECO:0007669"/>
    <property type="project" value="UniProtKB-ARBA"/>
</dbReference>
<dbReference type="GO" id="GO:0016328">
    <property type="term" value="C:lateral plasma membrane"/>
    <property type="evidence" value="ECO:0007669"/>
    <property type="project" value="UniProtKB-SubCell"/>
</dbReference>
<feature type="domain" description="STAS" evidence="36">
    <location>
        <begin position="918"/>
        <end position="1066"/>
    </location>
</feature>
<comment type="catalytic activity">
    <reaction evidence="25">
        <text>sulfate(in) = sulfate(out)</text>
        <dbReference type="Rhea" id="RHEA:34983"/>
        <dbReference type="ChEBI" id="CHEBI:16189"/>
    </reaction>
</comment>
<dbReference type="GO" id="GO:0016323">
    <property type="term" value="C:basolateral plasma membrane"/>
    <property type="evidence" value="ECO:0007669"/>
    <property type="project" value="UniProtKB-SubCell"/>
</dbReference>
<dbReference type="PROSITE" id="PS50801">
    <property type="entry name" value="STAS"/>
    <property type="match status" value="1"/>
</dbReference>
<evidence type="ECO:0000256" key="7">
    <source>
        <dbReference type="ARBA" id="ARBA00022448"/>
    </source>
</evidence>
<dbReference type="CDD" id="cd22761">
    <property type="entry name" value="OTU_OTUD6"/>
    <property type="match status" value="1"/>
</dbReference>
<evidence type="ECO:0000256" key="28">
    <source>
        <dbReference type="ARBA" id="ARBA00050491"/>
    </source>
</evidence>
<gene>
    <name evidence="38" type="ORF">JEQ12_019529</name>
</gene>
<dbReference type="AlphaFoldDB" id="A0A836A1J3"/>
<dbReference type="GO" id="GO:0005254">
    <property type="term" value="F:chloride channel activity"/>
    <property type="evidence" value="ECO:0007669"/>
    <property type="project" value="UniProtKB-ARBA"/>
</dbReference>
<feature type="region of interest" description="Disordered" evidence="34">
    <location>
        <begin position="1"/>
        <end position="34"/>
    </location>
</feature>
<keyword evidence="20 35" id="KW-0472">Membrane</keyword>
<feature type="transmembrane region" description="Helical" evidence="35">
    <location>
        <begin position="829"/>
        <end position="850"/>
    </location>
</feature>
<dbReference type="SMART" id="SM00369">
    <property type="entry name" value="LRR_TYP"/>
    <property type="match status" value="4"/>
</dbReference>
<dbReference type="GO" id="GO:0015705">
    <property type="term" value="P:iodide transport"/>
    <property type="evidence" value="ECO:0007669"/>
    <property type="project" value="UniProtKB-ARBA"/>
</dbReference>
<dbReference type="GO" id="GO:0055038">
    <property type="term" value="C:recycling endosome membrane"/>
    <property type="evidence" value="ECO:0007669"/>
    <property type="project" value="UniProtKB-SubCell"/>
</dbReference>
<evidence type="ECO:0000256" key="17">
    <source>
        <dbReference type="ARBA" id="ARBA00022807"/>
    </source>
</evidence>
<dbReference type="PANTHER" id="PTHR11814">
    <property type="entry name" value="SULFATE TRANSPORTER"/>
    <property type="match status" value="1"/>
</dbReference>
<dbReference type="FunFam" id="3.30.750.24:FF:000016">
    <property type="entry name" value="Anion exchange transporter"/>
    <property type="match status" value="1"/>
</dbReference>
<comment type="caution">
    <text evidence="38">The sequence shown here is derived from an EMBL/GenBank/DDBJ whole genome shotgun (WGS) entry which is preliminary data.</text>
</comment>
<evidence type="ECO:0000256" key="24">
    <source>
        <dbReference type="ARBA" id="ARBA00035085"/>
    </source>
</evidence>
<evidence type="ECO:0000256" key="25">
    <source>
        <dbReference type="ARBA" id="ARBA00035907"/>
    </source>
</evidence>
<dbReference type="PROSITE" id="PS51450">
    <property type="entry name" value="LRR"/>
    <property type="match status" value="2"/>
</dbReference>
<evidence type="ECO:0000256" key="20">
    <source>
        <dbReference type="ARBA" id="ARBA00023136"/>
    </source>
</evidence>
<dbReference type="GO" id="GO:0016324">
    <property type="term" value="C:apical plasma membrane"/>
    <property type="evidence" value="ECO:0007669"/>
    <property type="project" value="UniProtKB-SubCell"/>
</dbReference>
<comment type="catalytic activity">
    <reaction evidence="23">
        <text>nitrate(in) = nitrate(out)</text>
        <dbReference type="Rhea" id="RHEA:34923"/>
        <dbReference type="ChEBI" id="CHEBI:17632"/>
    </reaction>
</comment>
<feature type="domain" description="OTU" evidence="37">
    <location>
        <begin position="134"/>
        <end position="271"/>
    </location>
</feature>
<evidence type="ECO:0000256" key="19">
    <source>
        <dbReference type="ARBA" id="ARBA00023065"/>
    </source>
</evidence>
<evidence type="ECO:0000256" key="1">
    <source>
        <dbReference type="ARBA" id="ARBA00000707"/>
    </source>
</evidence>
<protein>
    <recommendedName>
        <fullName evidence="32">Anion exchange transporter</fullName>
        <ecNumber evidence="6">3.4.19.12</ecNumber>
    </recommendedName>
    <alternativeName>
        <fullName evidence="33">Solute carrier family 26 member 7</fullName>
    </alternativeName>
</protein>
<evidence type="ECO:0000256" key="33">
    <source>
        <dbReference type="ARBA" id="ARBA00077671"/>
    </source>
</evidence>
<evidence type="ECO:0000259" key="36">
    <source>
        <dbReference type="PROSITE" id="PS50801"/>
    </source>
</evidence>
<dbReference type="InterPro" id="IPR003323">
    <property type="entry name" value="OTU_dom"/>
</dbReference>
<evidence type="ECO:0000256" key="8">
    <source>
        <dbReference type="ARBA" id="ARBA00022475"/>
    </source>
</evidence>
<comment type="catalytic activity">
    <reaction evidence="1">
        <text>Thiol-dependent hydrolysis of ester, thioester, amide, peptide and isopeptide bonds formed by the C-terminal Gly of ubiquitin (a 76-residue protein attached to proteins as an intracellular targeting signal).</text>
        <dbReference type="EC" id="3.4.19.12"/>
    </reaction>
</comment>
<dbReference type="InterPro" id="IPR002645">
    <property type="entry name" value="STAS_dom"/>
</dbReference>
<keyword evidence="15" id="KW-0833">Ubl conjugation pathway</keyword>
<dbReference type="InterPro" id="IPR036513">
    <property type="entry name" value="STAS_dom_sf"/>
</dbReference>
<evidence type="ECO:0000256" key="16">
    <source>
        <dbReference type="ARBA" id="ARBA00022801"/>
    </source>
</evidence>
<dbReference type="SUPFAM" id="SSF52075">
    <property type="entry name" value="Outer arm dynein light chain 1"/>
    <property type="match status" value="1"/>
</dbReference>
<evidence type="ECO:0000313" key="39">
    <source>
        <dbReference type="Proteomes" id="UP000664991"/>
    </source>
</evidence>
<evidence type="ECO:0000256" key="9">
    <source>
        <dbReference type="ARBA" id="ARBA00022614"/>
    </source>
</evidence>
<keyword evidence="17" id="KW-0788">Thiol protease</keyword>
<comment type="similarity">
    <text evidence="5">Belongs to the SLC26A/SulP transporter (TC 2.A.53) family.</text>
</comment>
<feature type="transmembrane region" description="Helical" evidence="35">
    <location>
        <begin position="805"/>
        <end position="823"/>
    </location>
</feature>
<organism evidence="38 39">
    <name type="scientific">Ovis aries</name>
    <name type="common">Sheep</name>
    <dbReference type="NCBI Taxonomy" id="9940"/>
    <lineage>
        <taxon>Eukaryota</taxon>
        <taxon>Metazoa</taxon>
        <taxon>Chordata</taxon>
        <taxon>Craniata</taxon>
        <taxon>Vertebrata</taxon>
        <taxon>Euteleostomi</taxon>
        <taxon>Mammalia</taxon>
        <taxon>Eutheria</taxon>
        <taxon>Laurasiatheria</taxon>
        <taxon>Artiodactyla</taxon>
        <taxon>Ruminantia</taxon>
        <taxon>Pecora</taxon>
        <taxon>Bovidae</taxon>
        <taxon>Caprinae</taxon>
        <taxon>Ovis</taxon>
    </lineage>
</organism>
<feature type="transmembrane region" description="Helical" evidence="35">
    <location>
        <begin position="597"/>
        <end position="617"/>
    </location>
</feature>
<dbReference type="GO" id="GO:1905039">
    <property type="term" value="P:carboxylic acid transmembrane transport"/>
    <property type="evidence" value="ECO:0007669"/>
    <property type="project" value="UniProtKB-ARBA"/>
</dbReference>
<keyword evidence="19" id="KW-0406">Ion transport</keyword>
<evidence type="ECO:0000256" key="32">
    <source>
        <dbReference type="ARBA" id="ARBA00072884"/>
    </source>
</evidence>
<keyword evidence="12 35" id="KW-0812">Transmembrane</keyword>
<sequence>MLSERKQRYNSDTAAKIQSMKNAVPRNDKKRRKQLTEDVAKLEAEMEQKHREELDQLKLTSKESKIDSVAVNISNLVLENEPLRISKAQKRRDKKAALEKEREERIAEAEIENLTGARHVESEKLAQILAARQLEIKQIPSDGHCMYRAIEDQLQEQNGVLTVAALRCQTANYMQSHVEDFLPFLTNPNTGEMYTPEEFGKYCDDIVNTAAWGGQLELRALSHILRTPIEIIQADSPPIVVGEEYPEDPLILVYMRHAYGLGEHYNSVTRLKNLRCLSINHNQLASIPRELCFLENLSELQLNYNQLVCIPKEIKFLEKLQKLLLARNNIKSLPEGLCDLFNLRILDVAGNVIQMFPSGTAAAYFGVGDTLQSERKLASGHCFWDDAGSSTGGTSVPGHRQRMDVPYNNVELAALLGPKYVEADLCTPEGSLATCGTLSQIIMCNSVASCIQIVISPGEDLGLMLIMSTIPYTSGLYLEVKHGPVSPMFTGLAFAVLSSVHPVFGLYGSLFPAIIYAIFGMGRHVATGTFALTSLISANAVERLVPLSSQNLTTRSNTSVLGLSDFEMQRISVAAAVSFLGGVIQVAMFVLQLGSATFLITEPVVSAMTTGAATHVVTSQAKYLLGMKMPHISGPLGFFYIYAYIFKNIKSVRLEALLLSLLSIVVLVLVKELNEQFKRKIKIVLPVDLVLMIATSLTCYCTNMENTYGLEVVGHIPKGIPPPRAPPMNILSAVITEAFGVALVGYVASLALAQGSAKKFRYSVDDNQEFLAHGLSNVIASFFFCIPSAAAMGRTAGLYSTGAKTQVACLISCIFVLIVIYTIGPLLYWLPMCVLASIIVVGLKGMLIQFRDLKRYWNVDKIDWGIWVSTYIFTICFAANVGLLFGVVCTTAIVIGRFPRANTLSTKNMKEMEFKVKTEMDDETLQRVKIISINNPLVFLNAKKFHNDIMNLIQKENTGNQPLDEVRKYEQSTLVSSLSGICNEEATQPCLNPKCSLILDCSGLTFSDYTGVSMLIEVYMDCKNKSVDVCLVHCTASLVKAMKYCGNLDSEKPIFFESVSAAISNMHLNKSFFRMNKRQ</sequence>
<comment type="catalytic activity">
    <reaction evidence="27">
        <text>hydrogencarbonate(in) + chloride(out) = hydrogencarbonate(out) + chloride(in)</text>
        <dbReference type="Rhea" id="RHEA:72363"/>
        <dbReference type="ChEBI" id="CHEBI:17544"/>
        <dbReference type="ChEBI" id="CHEBI:17996"/>
    </reaction>
</comment>
<comment type="subcellular location">
    <subcellularLocation>
        <location evidence="3">Apical cell membrane</location>
        <topology evidence="3">Multi-pass membrane protein</topology>
    </subcellularLocation>
    <subcellularLocation>
        <location evidence="4">Basolateral cell membrane</location>
        <topology evidence="4">Multi-pass membrane protein</topology>
    </subcellularLocation>
    <subcellularLocation>
        <location evidence="22">Lateral cell membrane</location>
        <topology evidence="22">Multi-pass membrane protein</topology>
    </subcellularLocation>
    <subcellularLocation>
        <location evidence="2">Recycling endosome membrane</location>
        <topology evidence="2">Multi-pass membrane protein</topology>
    </subcellularLocation>
</comment>
<feature type="transmembrane region" description="Helical" evidence="35">
    <location>
        <begin position="770"/>
        <end position="793"/>
    </location>
</feature>
<feature type="transmembrane region" description="Helical" evidence="35">
    <location>
        <begin position="492"/>
        <end position="519"/>
    </location>
</feature>
<dbReference type="SUPFAM" id="SSF54001">
    <property type="entry name" value="Cysteine proteinases"/>
    <property type="match status" value="1"/>
</dbReference>
<feature type="transmembrane region" description="Helical" evidence="35">
    <location>
        <begin position="730"/>
        <end position="750"/>
    </location>
</feature>
<dbReference type="InterPro" id="IPR038765">
    <property type="entry name" value="Papain-like_cys_pep_sf"/>
</dbReference>
<dbReference type="GO" id="GO:0140900">
    <property type="term" value="F:chloride:bicarbonate antiporter activity"/>
    <property type="evidence" value="ECO:0007669"/>
    <property type="project" value="UniProtKB-ARBA"/>
</dbReference>
<dbReference type="Pfam" id="PF00916">
    <property type="entry name" value="Sulfate_transp"/>
    <property type="match status" value="1"/>
</dbReference>
<dbReference type="InterPro" id="IPR003591">
    <property type="entry name" value="Leu-rich_rpt_typical-subtyp"/>
</dbReference>
<feature type="transmembrane region" description="Helical" evidence="35">
    <location>
        <begin position="871"/>
        <end position="895"/>
    </location>
</feature>
<dbReference type="InterPro" id="IPR011547">
    <property type="entry name" value="SLC26A/SulP_dom"/>
</dbReference>
<dbReference type="Proteomes" id="UP000664991">
    <property type="component" value="Unassembled WGS sequence"/>
</dbReference>
<dbReference type="CDD" id="cd07042">
    <property type="entry name" value="STAS_SulP_like_sulfate_transporter"/>
    <property type="match status" value="1"/>
</dbReference>
<name>A0A836A1J3_SHEEP</name>
<evidence type="ECO:0000256" key="3">
    <source>
        <dbReference type="ARBA" id="ARBA00004424"/>
    </source>
</evidence>
<evidence type="ECO:0000256" key="27">
    <source>
        <dbReference type="ARBA" id="ARBA00049347"/>
    </source>
</evidence>
<evidence type="ECO:0000256" key="23">
    <source>
        <dbReference type="ARBA" id="ARBA00035073"/>
    </source>
</evidence>
<dbReference type="PROSITE" id="PS50802">
    <property type="entry name" value="OTU"/>
    <property type="match status" value="1"/>
</dbReference>
<comment type="catalytic activity">
    <reaction evidence="29">
        <text>D-gluconate(in) = D-gluconate(out)</text>
        <dbReference type="Rhea" id="RHEA:76139"/>
        <dbReference type="ChEBI" id="CHEBI:18391"/>
    </reaction>
</comment>
<evidence type="ECO:0000256" key="10">
    <source>
        <dbReference type="ARBA" id="ARBA00022670"/>
    </source>
</evidence>
<dbReference type="GO" id="GO:0006508">
    <property type="term" value="P:proteolysis"/>
    <property type="evidence" value="ECO:0007669"/>
    <property type="project" value="UniProtKB-KW"/>
</dbReference>
<dbReference type="FunFam" id="3.90.70.80:FF:000003">
    <property type="entry name" value="OTU domain-containing protein 6B"/>
    <property type="match status" value="1"/>
</dbReference>
<dbReference type="Gene3D" id="3.90.70.80">
    <property type="match status" value="1"/>
</dbReference>
<dbReference type="Gene3D" id="3.30.750.24">
    <property type="entry name" value="STAS domain"/>
    <property type="match status" value="1"/>
</dbReference>
<accession>A0A836A1J3</accession>
<reference evidence="38 39" key="1">
    <citation type="submission" date="2020-12" db="EMBL/GenBank/DDBJ databases">
        <title>De novo assembly of Tibetan sheep genome.</title>
        <authorList>
            <person name="Li X."/>
        </authorList>
    </citation>
    <scope>NUCLEOTIDE SEQUENCE [LARGE SCALE GENOMIC DNA]</scope>
    <source>
        <tissue evidence="38">Heart</tissue>
    </source>
</reference>
<evidence type="ECO:0000256" key="13">
    <source>
        <dbReference type="ARBA" id="ARBA00022737"/>
    </source>
</evidence>
<dbReference type="Pfam" id="PF02338">
    <property type="entry name" value="OTU"/>
    <property type="match status" value="1"/>
</dbReference>
<evidence type="ECO:0000256" key="26">
    <source>
        <dbReference type="ARBA" id="ARBA00036895"/>
    </source>
</evidence>
<keyword evidence="11" id="KW-0039">Anion exchange</keyword>
<keyword evidence="13" id="KW-0677">Repeat</keyword>
<keyword evidence="9" id="KW-0433">Leucine-rich repeat</keyword>
<feature type="transmembrane region" description="Helical" evidence="35">
    <location>
        <begin position="652"/>
        <end position="670"/>
    </location>
</feature>
<evidence type="ECO:0000256" key="4">
    <source>
        <dbReference type="ARBA" id="ARBA00004554"/>
    </source>
</evidence>
<comment type="catalytic activity">
    <reaction evidence="26">
        <text>thiocyanate(in) = thiocyanate(out)</text>
        <dbReference type="Rhea" id="RHEA:75347"/>
        <dbReference type="ChEBI" id="CHEBI:18022"/>
    </reaction>
</comment>
<evidence type="ECO:0000256" key="30">
    <source>
        <dbReference type="ARBA" id="ARBA00052004"/>
    </source>
</evidence>
<dbReference type="EC" id="3.4.19.12" evidence="6"/>
<keyword evidence="10" id="KW-0645">Protease</keyword>
<keyword evidence="16" id="KW-0378">Hydrolase</keyword>
<keyword evidence="8" id="KW-1003">Cell membrane</keyword>
<evidence type="ECO:0000256" key="29">
    <source>
        <dbReference type="ARBA" id="ARBA00051667"/>
    </source>
</evidence>
<comment type="catalytic activity">
    <reaction evidence="24">
        <text>bromide(in) = bromide(out)</text>
        <dbReference type="Rhea" id="RHEA:75383"/>
        <dbReference type="ChEBI" id="CHEBI:15858"/>
    </reaction>
</comment>
<keyword evidence="14" id="KW-0967">Endosome</keyword>
<dbReference type="InterPro" id="IPR049772">
    <property type="entry name" value="OTU_OTUD6"/>
</dbReference>
<evidence type="ECO:0000256" key="6">
    <source>
        <dbReference type="ARBA" id="ARBA00012759"/>
    </source>
</evidence>
<evidence type="ECO:0000256" key="34">
    <source>
        <dbReference type="SAM" id="MobiDB-lite"/>
    </source>
</evidence>
<evidence type="ECO:0000256" key="2">
    <source>
        <dbReference type="ARBA" id="ARBA00004195"/>
    </source>
</evidence>
<proteinExistence type="inferred from homology"/>